<feature type="compositionally biased region" description="Low complexity" evidence="1">
    <location>
        <begin position="154"/>
        <end position="184"/>
    </location>
</feature>
<comment type="caution">
    <text evidence="2">The sequence shown here is derived from an EMBL/GenBank/DDBJ whole genome shotgun (WGS) entry which is preliminary data.</text>
</comment>
<feature type="region of interest" description="Disordered" evidence="1">
    <location>
        <begin position="146"/>
        <end position="249"/>
    </location>
</feature>
<dbReference type="PANTHER" id="PTHR28027:SF1">
    <property type="entry name" value="CAMP INDEPENDENT REGULATORY PROTEIN (AFU_ORTHOLOGUE AFUA_3G09640)"/>
    <property type="match status" value="1"/>
</dbReference>
<keyword evidence="3" id="KW-1185">Reference proteome</keyword>
<dbReference type="Proteomes" id="UP000193467">
    <property type="component" value="Unassembled WGS sequence"/>
</dbReference>
<dbReference type="AlphaFoldDB" id="A0A1Y2FZB9"/>
<feature type="region of interest" description="Disordered" evidence="1">
    <location>
        <begin position="276"/>
        <end position="397"/>
    </location>
</feature>
<evidence type="ECO:0000256" key="1">
    <source>
        <dbReference type="SAM" id="MobiDB-lite"/>
    </source>
</evidence>
<evidence type="ECO:0000313" key="3">
    <source>
        <dbReference type="Proteomes" id="UP000193467"/>
    </source>
</evidence>
<evidence type="ECO:0000313" key="2">
    <source>
        <dbReference type="EMBL" id="ORY89456.1"/>
    </source>
</evidence>
<dbReference type="Pfam" id="PF09729">
    <property type="entry name" value="Gti1_Pac2"/>
    <property type="match status" value="1"/>
</dbReference>
<dbReference type="InterPro" id="IPR018608">
    <property type="entry name" value="Gti1/Pac2"/>
</dbReference>
<name>A0A1Y2FZB9_9BASI</name>
<dbReference type="OrthoDB" id="5572844at2759"/>
<feature type="compositionally biased region" description="Low complexity" evidence="1">
    <location>
        <begin position="276"/>
        <end position="287"/>
    </location>
</feature>
<dbReference type="GO" id="GO:0003677">
    <property type="term" value="F:DNA binding"/>
    <property type="evidence" value="ECO:0007669"/>
    <property type="project" value="TreeGrafter"/>
</dbReference>
<reference evidence="2 3" key="1">
    <citation type="submission" date="2016-07" db="EMBL/GenBank/DDBJ databases">
        <title>Pervasive Adenine N6-methylation of Active Genes in Fungi.</title>
        <authorList>
            <consortium name="DOE Joint Genome Institute"/>
            <person name="Mondo S.J."/>
            <person name="Dannebaum R.O."/>
            <person name="Kuo R.C."/>
            <person name="Labutti K."/>
            <person name="Haridas S."/>
            <person name="Kuo A."/>
            <person name="Salamov A."/>
            <person name="Ahrendt S.R."/>
            <person name="Lipzen A."/>
            <person name="Sullivan W."/>
            <person name="Andreopoulos W.B."/>
            <person name="Clum A."/>
            <person name="Lindquist E."/>
            <person name="Daum C."/>
            <person name="Ramamoorthy G.K."/>
            <person name="Gryganskyi A."/>
            <person name="Culley D."/>
            <person name="Magnuson J.K."/>
            <person name="James T.Y."/>
            <person name="O'Malley M.A."/>
            <person name="Stajich J.E."/>
            <person name="Spatafora J.W."/>
            <person name="Visel A."/>
            <person name="Grigoriev I.V."/>
        </authorList>
    </citation>
    <scope>NUCLEOTIDE SEQUENCE [LARGE SCALE GENOMIC DNA]</scope>
    <source>
        <strain evidence="2 3">62-1032</strain>
    </source>
</reference>
<dbReference type="PANTHER" id="PTHR28027">
    <property type="entry name" value="TRANSCRIPTIONAL REGULATOR MIT1"/>
    <property type="match status" value="1"/>
</dbReference>
<organism evidence="2 3">
    <name type="scientific">Leucosporidium creatinivorum</name>
    <dbReference type="NCBI Taxonomy" id="106004"/>
    <lineage>
        <taxon>Eukaryota</taxon>
        <taxon>Fungi</taxon>
        <taxon>Dikarya</taxon>
        <taxon>Basidiomycota</taxon>
        <taxon>Pucciniomycotina</taxon>
        <taxon>Microbotryomycetes</taxon>
        <taxon>Leucosporidiales</taxon>
        <taxon>Leucosporidium</taxon>
    </lineage>
</organism>
<feature type="compositionally biased region" description="Polar residues" evidence="1">
    <location>
        <begin position="240"/>
        <end position="249"/>
    </location>
</feature>
<protein>
    <submittedName>
        <fullName evidence="2">Gti1/Pac2 family-domain-containing protein</fullName>
    </submittedName>
</protein>
<accession>A0A1Y2FZB9</accession>
<feature type="compositionally biased region" description="Basic and acidic residues" evidence="1">
    <location>
        <begin position="378"/>
        <end position="390"/>
    </location>
</feature>
<sequence>MVDGDLPASGHSYFGQLSTVQEAHAILEASRQGLLPRVTRRLTDDERVRFVRPGAVFVWEEEEAGIRRWTDHIKWSPSRVSGAFLTYTEVPARGDDTLIKQSFSSVDARGTKMHLIAYTTKTAHAAGHLPSASRDPLLQSLLQVRQRDPREPPRLNSIRPPSPSSSSSRPSTGQSPTFSSFPSQPALPPPPLLPSALYRHPSTPHLPSATMDQRRAHSVSYESALRPRPSSAVEGHHRPLSSSSADYSRPLSSYASFATGSGIANSYPHAPFDPSYAAPSPTSSTKPWQFAYSVPPPDSASAPSPMDVDPRAHRLPPSSHGFPSPYSPIDPYTRQLPPLGMIASGLPVVGDSPPTRHSPMRTQTGGSDDSEGDPPPGIERRRGSEDERQLRLLGRTL</sequence>
<dbReference type="InParanoid" id="A0A1Y2FZB9"/>
<proteinExistence type="predicted"/>
<gene>
    <name evidence="2" type="ORF">BCR35DRAFT_300646</name>
</gene>
<dbReference type="EMBL" id="MCGR01000006">
    <property type="protein sequence ID" value="ORY89456.1"/>
    <property type="molecule type" value="Genomic_DNA"/>
</dbReference>